<feature type="transmembrane region" description="Helical" evidence="6">
    <location>
        <begin position="60"/>
        <end position="79"/>
    </location>
</feature>
<protein>
    <submittedName>
        <fullName evidence="8">FtsX-like permease family protein</fullName>
    </submittedName>
</protein>
<dbReference type="InterPro" id="IPR003838">
    <property type="entry name" value="ABC3_permease_C"/>
</dbReference>
<keyword evidence="2" id="KW-1003">Cell membrane</keyword>
<evidence type="ECO:0000313" key="8">
    <source>
        <dbReference type="EMBL" id="KMO84777.1"/>
    </source>
</evidence>
<dbReference type="GO" id="GO:0005886">
    <property type="term" value="C:plasma membrane"/>
    <property type="evidence" value="ECO:0007669"/>
    <property type="project" value="UniProtKB-SubCell"/>
</dbReference>
<evidence type="ECO:0000256" key="3">
    <source>
        <dbReference type="ARBA" id="ARBA00022692"/>
    </source>
</evidence>
<feature type="transmembrane region" description="Helical" evidence="6">
    <location>
        <begin position="91"/>
        <end position="110"/>
    </location>
</feature>
<comment type="caution">
    <text evidence="8">The sequence shown here is derived from an EMBL/GenBank/DDBJ whole genome shotgun (WGS) entry which is preliminary data.</text>
</comment>
<dbReference type="EMBL" id="JYNX01000010">
    <property type="protein sequence ID" value="KMO84777.1"/>
    <property type="molecule type" value="Genomic_DNA"/>
</dbReference>
<organism evidence="8 9">
    <name type="scientific">Mycolicibacterium chubuense</name>
    <name type="common">Mycobacterium chubuense</name>
    <dbReference type="NCBI Taxonomy" id="1800"/>
    <lineage>
        <taxon>Bacteria</taxon>
        <taxon>Bacillati</taxon>
        <taxon>Actinomycetota</taxon>
        <taxon>Actinomycetes</taxon>
        <taxon>Mycobacteriales</taxon>
        <taxon>Mycobacteriaceae</taxon>
        <taxon>Mycolicibacterium</taxon>
    </lineage>
</organism>
<keyword evidence="9" id="KW-1185">Reference proteome</keyword>
<name>A0A0J6WSL9_MYCCU</name>
<evidence type="ECO:0000256" key="4">
    <source>
        <dbReference type="ARBA" id="ARBA00022989"/>
    </source>
</evidence>
<proteinExistence type="predicted"/>
<evidence type="ECO:0000256" key="1">
    <source>
        <dbReference type="ARBA" id="ARBA00004651"/>
    </source>
</evidence>
<feature type="transmembrane region" description="Helical" evidence="6">
    <location>
        <begin position="147"/>
        <end position="170"/>
    </location>
</feature>
<dbReference type="Proteomes" id="UP000036176">
    <property type="component" value="Unassembled WGS sequence"/>
</dbReference>
<evidence type="ECO:0000256" key="6">
    <source>
        <dbReference type="SAM" id="Phobius"/>
    </source>
</evidence>
<accession>A0A0J6WSL9</accession>
<keyword evidence="5 6" id="KW-0472">Membrane</keyword>
<feature type="domain" description="ABC3 transporter permease C-terminal" evidence="7">
    <location>
        <begin position="63"/>
        <end position="180"/>
    </location>
</feature>
<dbReference type="Pfam" id="PF02687">
    <property type="entry name" value="FtsX"/>
    <property type="match status" value="1"/>
</dbReference>
<keyword evidence="3 6" id="KW-0812">Transmembrane</keyword>
<keyword evidence="4 6" id="KW-1133">Transmembrane helix</keyword>
<comment type="subcellular location">
    <subcellularLocation>
        <location evidence="1">Cell membrane</location>
        <topology evidence="1">Multi-pass membrane protein</topology>
    </subcellularLocation>
</comment>
<dbReference type="RefSeq" id="WP_048416436.1">
    <property type="nucleotide sequence ID" value="NZ_JYNX01000010.1"/>
</dbReference>
<feature type="transmembrane region" description="Helical" evidence="6">
    <location>
        <begin position="116"/>
        <end position="140"/>
    </location>
</feature>
<reference evidence="8 9" key="1">
    <citation type="journal article" date="2015" name="Genome Biol. Evol.">
        <title>Characterization of Three Mycobacterium spp. with Potential Use in Bioremediation by Genome Sequencing and Comparative Genomics.</title>
        <authorList>
            <person name="Das S."/>
            <person name="Pettersson B.M."/>
            <person name="Behra P.R."/>
            <person name="Ramesh M."/>
            <person name="Dasgupta S."/>
            <person name="Bhattacharya A."/>
            <person name="Kirsebom L.A."/>
        </authorList>
    </citation>
    <scope>NUCLEOTIDE SEQUENCE [LARGE SCALE GENOMIC DNA]</scope>
    <source>
        <strain evidence="8 9">DSM 44219</strain>
    </source>
</reference>
<gene>
    <name evidence="8" type="ORF">MCHUDSM44219_00281</name>
</gene>
<evidence type="ECO:0000313" key="9">
    <source>
        <dbReference type="Proteomes" id="UP000036176"/>
    </source>
</evidence>
<dbReference type="OrthoDB" id="4734481at2"/>
<dbReference type="AlphaFoldDB" id="A0A0J6WSL9"/>
<feature type="transmembrane region" description="Helical" evidence="6">
    <location>
        <begin position="21"/>
        <end position="40"/>
    </location>
</feature>
<dbReference type="PATRIC" id="fig|1800.3.peg.286"/>
<evidence type="ECO:0000256" key="2">
    <source>
        <dbReference type="ARBA" id="ARBA00022475"/>
    </source>
</evidence>
<sequence length="188" mass="18612">MIGNGLSYGWLAARRRIREMVLPAVTTATGAYLVVLVFGMSDGIRTQSAALGHADEISRAVVLIAVTVLLVGVAEVAVATTRTVAHRTRELGVLGANGIPRAPVVAALLVEPVIAALAGALIGALLAVLTGVVLAAAGVVGTGVSTVGLAVGAGVAVAVSIVAALATSVVPTWKAASRPPIRSLTEGS</sequence>
<evidence type="ECO:0000256" key="5">
    <source>
        <dbReference type="ARBA" id="ARBA00023136"/>
    </source>
</evidence>
<evidence type="ECO:0000259" key="7">
    <source>
        <dbReference type="Pfam" id="PF02687"/>
    </source>
</evidence>